<dbReference type="GO" id="GO:0008270">
    <property type="term" value="F:zinc ion binding"/>
    <property type="evidence" value="ECO:0007669"/>
    <property type="project" value="InterPro"/>
</dbReference>
<protein>
    <recommendedName>
        <fullName evidence="3">Xylanolytic transcriptional activator regulatory domain-containing protein</fullName>
    </recommendedName>
</protein>
<feature type="compositionally biased region" description="Polar residues" evidence="2">
    <location>
        <begin position="1"/>
        <end position="16"/>
    </location>
</feature>
<gene>
    <name evidence="4" type="ORF">FANTH_1562</name>
</gene>
<dbReference type="InterPro" id="IPR010730">
    <property type="entry name" value="HET"/>
</dbReference>
<dbReference type="PANTHER" id="PTHR24148:SF73">
    <property type="entry name" value="HET DOMAIN PROTEIN (AFU_ORTHOLOGUE AFUA_8G01020)"/>
    <property type="match status" value="1"/>
</dbReference>
<dbReference type="Pfam" id="PF06985">
    <property type="entry name" value="HET"/>
    <property type="match status" value="1"/>
</dbReference>
<proteinExistence type="predicted"/>
<dbReference type="SMART" id="SM00906">
    <property type="entry name" value="Fungal_trans"/>
    <property type="match status" value="1"/>
</dbReference>
<evidence type="ECO:0000313" key="4">
    <source>
        <dbReference type="EMBL" id="KAF5253491.1"/>
    </source>
</evidence>
<comment type="caution">
    <text evidence="4">The sequence shown here is derived from an EMBL/GenBank/DDBJ whole genome shotgun (WGS) entry which is preliminary data.</text>
</comment>
<dbReference type="GO" id="GO:0006351">
    <property type="term" value="P:DNA-templated transcription"/>
    <property type="evidence" value="ECO:0007669"/>
    <property type="project" value="InterPro"/>
</dbReference>
<evidence type="ECO:0000259" key="3">
    <source>
        <dbReference type="SMART" id="SM00906"/>
    </source>
</evidence>
<dbReference type="Proteomes" id="UP000573603">
    <property type="component" value="Unassembled WGS sequence"/>
</dbReference>
<keyword evidence="1" id="KW-0539">Nucleus</keyword>
<feature type="region of interest" description="Disordered" evidence="2">
    <location>
        <begin position="1"/>
        <end position="25"/>
    </location>
</feature>
<feature type="domain" description="Xylanolytic transcriptional activator regulatory" evidence="3">
    <location>
        <begin position="842"/>
        <end position="920"/>
    </location>
</feature>
<dbReference type="PANTHER" id="PTHR24148">
    <property type="entry name" value="ANKYRIN REPEAT DOMAIN-CONTAINING PROTEIN 39 HOMOLOG-RELATED"/>
    <property type="match status" value="1"/>
</dbReference>
<dbReference type="InterPro" id="IPR007219">
    <property type="entry name" value="XnlR_reg_dom"/>
</dbReference>
<evidence type="ECO:0000313" key="5">
    <source>
        <dbReference type="Proteomes" id="UP000573603"/>
    </source>
</evidence>
<keyword evidence="5" id="KW-1185">Reference proteome</keyword>
<dbReference type="EMBL" id="JABEVY010000034">
    <property type="protein sequence ID" value="KAF5253491.1"/>
    <property type="molecule type" value="Genomic_DNA"/>
</dbReference>
<reference evidence="4 5" key="1">
    <citation type="journal article" date="2020" name="BMC Genomics">
        <title>Correction to: Identification and distribution of gene clusters required for synthesis of sphingolipid metabolism inhibitors in diverse species of the filamentous fungus Fusarium.</title>
        <authorList>
            <person name="Kim H.S."/>
            <person name="Lohmar J.M."/>
            <person name="Busman M."/>
            <person name="Brown D.W."/>
            <person name="Naumann T.A."/>
            <person name="Divon H.H."/>
            <person name="Lysoe E."/>
            <person name="Uhlig S."/>
            <person name="Proctor R.H."/>
        </authorList>
    </citation>
    <scope>NUCLEOTIDE SEQUENCE [LARGE SCALE GENOMIC DNA]</scope>
    <source>
        <strain evidence="4 5">NRRL 25214</strain>
    </source>
</reference>
<name>A0A8H5EB94_9HYPO</name>
<sequence>MAEDQGQSKYRQSYSGKRQKIRSLSGDREMVEKGAIYTQELEKGETRVMTLHHGSGSDVFNCDLRKIRLATKPAEQTPPYEALSYVWGSKEDPRYIYMSGNRFAVRRNLFEALTFLRHPHSDRTLWIDAICINQRDLDERGVQVQQMHHVYLNAKEVVAWIGIANAGTHQIFDSIASLGGVVQSAFQGLNRGLGTGLSFIVGDERRTKSKATALKELAERPYWFRAWTFQEMKFASSLTIQCGVDKKSYGELYSLYINKQTTATIRTSNENGELIDRFINNLDSKLPELTGDQDYPNHFLECLLDRQCYDRRDNIFAFWSLFPRSLQQQIPINYKASAKEILLQSARAIVEWTGSLYIFVIRGRQIPPEGREEQWQTDMPSWCPYIAAQYDNYGLKPRSMPSIFTEKAMVSFYTNTTILTKGFVVGWIERTILPEDLGRSDWTNQDYKQQFGFYMKCLELGLLSAPREKGKKSLLATTRTLLADQDGDSIGDQDLIKFALGRLSEEPDENDAKDALYQIQRNMRSRQVCSFQVGAAVIKTLRTSRIPRKFWLNPVAVVPRTAQWKDAICVIPGCPLPVVLRKSGDIYYIIGSVSDVNKSATVASHVLIDVCLYDLDANRAPSALLPVELQDQPINGALQACPEPISSALDVVADDFKPLGYGDNTKGTPGVLRSLGEPASLLHQLPPRDCTATTEYMSIVRQLPSPRHIDILVQDFFKNVAWHYDIVDRATFSNQLAQWRCLTHDQFKRGPNALPASLRSFPALLFQVLAQALLFQPAQHNESLNDLKYAFDMELSDLAAEYSDAGRRLASCFRKSEPTLTGVQAELMRACFEKTTGAVIEAWHTLGTAIRDAQELGLHLIEPESATYPRAQESSDRELGRNVWLVLHLWDAHMGIVLGRPLSTRMSPNNVALPMSARDSSGKQRPPQPRDVILCGYHTAYKFLQDIHDLDKVDDWRVPVEKIHETILTNIANLPAWATAQRSRQGEPPWLSAALETMMTNMYFVVFSLHRPFIFAEPSNRHKAFHAAIQILESQGRLFDQTEPLQYKAFSLVFATFDAMVLVAAVHIRFPNEQRGQFAVTKRNLELGIGRLKCLQARNNALASSALRIIERLYRKVLAVVHPEEPSQGNTDPISLNMMGAESVGMNWDAILQPDLGDVLAPQPMNELLRIGDLAQSLGTSPSYQTAYGQHQFVVDIIDPFGSDLMSYHGTDETSHRAK</sequence>
<dbReference type="AlphaFoldDB" id="A0A8H5EB94"/>
<dbReference type="CDD" id="cd12148">
    <property type="entry name" value="fungal_TF_MHR"/>
    <property type="match status" value="1"/>
</dbReference>
<dbReference type="GO" id="GO:0003677">
    <property type="term" value="F:DNA binding"/>
    <property type="evidence" value="ECO:0007669"/>
    <property type="project" value="InterPro"/>
</dbReference>
<dbReference type="Pfam" id="PF04082">
    <property type="entry name" value="Fungal_trans"/>
    <property type="match status" value="1"/>
</dbReference>
<organism evidence="4 5">
    <name type="scientific">Fusarium anthophilum</name>
    <dbReference type="NCBI Taxonomy" id="48485"/>
    <lineage>
        <taxon>Eukaryota</taxon>
        <taxon>Fungi</taxon>
        <taxon>Dikarya</taxon>
        <taxon>Ascomycota</taxon>
        <taxon>Pezizomycotina</taxon>
        <taxon>Sordariomycetes</taxon>
        <taxon>Hypocreomycetidae</taxon>
        <taxon>Hypocreales</taxon>
        <taxon>Nectriaceae</taxon>
        <taxon>Fusarium</taxon>
        <taxon>Fusarium fujikuroi species complex</taxon>
    </lineage>
</organism>
<evidence type="ECO:0000256" key="2">
    <source>
        <dbReference type="SAM" id="MobiDB-lite"/>
    </source>
</evidence>
<accession>A0A8H5EB94</accession>
<evidence type="ECO:0000256" key="1">
    <source>
        <dbReference type="ARBA" id="ARBA00023242"/>
    </source>
</evidence>
<dbReference type="InterPro" id="IPR052895">
    <property type="entry name" value="HetReg/Transcr_Mod"/>
</dbReference>